<dbReference type="SUPFAM" id="SSF53098">
    <property type="entry name" value="Ribonuclease H-like"/>
    <property type="match status" value="1"/>
</dbReference>
<dbReference type="AlphaFoldDB" id="A0A5B6WZ44"/>
<dbReference type="Gene3D" id="3.30.420.10">
    <property type="entry name" value="Ribonuclease H-like superfamily/Ribonuclease H"/>
    <property type="match status" value="1"/>
</dbReference>
<gene>
    <name evidence="1" type="ORF">EPI10_031048</name>
</gene>
<organism evidence="1 2">
    <name type="scientific">Gossypium australe</name>
    <dbReference type="NCBI Taxonomy" id="47621"/>
    <lineage>
        <taxon>Eukaryota</taxon>
        <taxon>Viridiplantae</taxon>
        <taxon>Streptophyta</taxon>
        <taxon>Embryophyta</taxon>
        <taxon>Tracheophyta</taxon>
        <taxon>Spermatophyta</taxon>
        <taxon>Magnoliopsida</taxon>
        <taxon>eudicotyledons</taxon>
        <taxon>Gunneridae</taxon>
        <taxon>Pentapetalae</taxon>
        <taxon>rosids</taxon>
        <taxon>malvids</taxon>
        <taxon>Malvales</taxon>
        <taxon>Malvaceae</taxon>
        <taxon>Malvoideae</taxon>
        <taxon>Gossypium</taxon>
    </lineage>
</organism>
<dbReference type="GO" id="GO:0008233">
    <property type="term" value="F:peptidase activity"/>
    <property type="evidence" value="ECO:0007669"/>
    <property type="project" value="UniProtKB-KW"/>
</dbReference>
<dbReference type="GO" id="GO:0006508">
    <property type="term" value="P:proteolysis"/>
    <property type="evidence" value="ECO:0007669"/>
    <property type="project" value="UniProtKB-KW"/>
</dbReference>
<dbReference type="EMBL" id="SMMG02000001">
    <property type="protein sequence ID" value="KAA3487209.1"/>
    <property type="molecule type" value="Genomic_DNA"/>
</dbReference>
<name>A0A5B6WZ44_9ROSI</name>
<dbReference type="OrthoDB" id="1623338at2759"/>
<comment type="caution">
    <text evidence="1">The sequence shown here is derived from an EMBL/GenBank/DDBJ whole genome shotgun (WGS) entry which is preliminary data.</text>
</comment>
<dbReference type="PANTHER" id="PTHR35046:SF9">
    <property type="entry name" value="RNA-DIRECTED DNA POLYMERASE"/>
    <property type="match status" value="1"/>
</dbReference>
<reference evidence="2" key="1">
    <citation type="journal article" date="2019" name="Plant Biotechnol. J.">
        <title>Genome sequencing of the Australian wild diploid species Gossypium australe highlights disease resistance and delayed gland morphogenesis.</title>
        <authorList>
            <person name="Cai Y."/>
            <person name="Cai X."/>
            <person name="Wang Q."/>
            <person name="Wang P."/>
            <person name="Zhang Y."/>
            <person name="Cai C."/>
            <person name="Xu Y."/>
            <person name="Wang K."/>
            <person name="Zhou Z."/>
            <person name="Wang C."/>
            <person name="Geng S."/>
            <person name="Li B."/>
            <person name="Dong Q."/>
            <person name="Hou Y."/>
            <person name="Wang H."/>
            <person name="Ai P."/>
            <person name="Liu Z."/>
            <person name="Yi F."/>
            <person name="Sun M."/>
            <person name="An G."/>
            <person name="Cheng J."/>
            <person name="Zhang Y."/>
            <person name="Shi Q."/>
            <person name="Xie Y."/>
            <person name="Shi X."/>
            <person name="Chang Y."/>
            <person name="Huang F."/>
            <person name="Chen Y."/>
            <person name="Hong S."/>
            <person name="Mi L."/>
            <person name="Sun Q."/>
            <person name="Zhang L."/>
            <person name="Zhou B."/>
            <person name="Peng R."/>
            <person name="Zhang X."/>
            <person name="Liu F."/>
        </authorList>
    </citation>
    <scope>NUCLEOTIDE SEQUENCE [LARGE SCALE GENOMIC DNA]</scope>
    <source>
        <strain evidence="2">cv. PA1801</strain>
    </source>
</reference>
<sequence length="120" mass="13832">MKREIAEYVSTCLTCKRVKVEHQVPSVDQLTKSAQFLLVNTTYFLEKLVEFYIVEIVGLHGIPTSIVFTSRFWNQLKCSLGTMLRFSTAFHPQADGQSERVIQVLEVMLRIYVIGFGINW</sequence>
<dbReference type="InterPro" id="IPR012337">
    <property type="entry name" value="RNaseH-like_sf"/>
</dbReference>
<dbReference type="InterPro" id="IPR036397">
    <property type="entry name" value="RNaseH_sf"/>
</dbReference>
<dbReference type="PANTHER" id="PTHR35046">
    <property type="entry name" value="ZINC KNUCKLE (CCHC-TYPE) FAMILY PROTEIN"/>
    <property type="match status" value="1"/>
</dbReference>
<proteinExistence type="predicted"/>
<keyword evidence="1" id="KW-0645">Protease</keyword>
<keyword evidence="1" id="KW-0378">Hydrolase</keyword>
<evidence type="ECO:0000313" key="1">
    <source>
        <dbReference type="EMBL" id="KAA3487209.1"/>
    </source>
</evidence>
<keyword evidence="2" id="KW-1185">Reference proteome</keyword>
<accession>A0A5B6WZ44</accession>
<evidence type="ECO:0000313" key="2">
    <source>
        <dbReference type="Proteomes" id="UP000325315"/>
    </source>
</evidence>
<dbReference type="Proteomes" id="UP000325315">
    <property type="component" value="Unassembled WGS sequence"/>
</dbReference>
<protein>
    <submittedName>
        <fullName evidence="1">Gag protease polyprotein</fullName>
    </submittedName>
</protein>
<dbReference type="GO" id="GO:0003676">
    <property type="term" value="F:nucleic acid binding"/>
    <property type="evidence" value="ECO:0007669"/>
    <property type="project" value="InterPro"/>
</dbReference>